<comment type="caution">
    <text evidence="9">The sequence shown here is derived from an EMBL/GenBank/DDBJ whole genome shotgun (WGS) entry which is preliminary data.</text>
</comment>
<dbReference type="EMBL" id="SPDV01000064">
    <property type="protein sequence ID" value="TFI56612.1"/>
    <property type="molecule type" value="Genomic_DNA"/>
</dbReference>
<dbReference type="RefSeq" id="WP_135090164.1">
    <property type="nucleotide sequence ID" value="NZ_SPDV01000064.1"/>
</dbReference>
<evidence type="ECO:0000256" key="4">
    <source>
        <dbReference type="ARBA" id="ARBA00022692"/>
    </source>
</evidence>
<keyword evidence="10" id="KW-1185">Reference proteome</keyword>
<dbReference type="Pfam" id="PF04093">
    <property type="entry name" value="MreD"/>
    <property type="match status" value="1"/>
</dbReference>
<dbReference type="Proteomes" id="UP000298213">
    <property type="component" value="Unassembled WGS sequence"/>
</dbReference>
<protein>
    <submittedName>
        <fullName evidence="9">Rod shape-determining protein MreD</fullName>
    </submittedName>
</protein>
<evidence type="ECO:0000313" key="10">
    <source>
        <dbReference type="Proteomes" id="UP000298213"/>
    </source>
</evidence>
<feature type="transmembrane region" description="Helical" evidence="8">
    <location>
        <begin position="78"/>
        <end position="97"/>
    </location>
</feature>
<feature type="transmembrane region" description="Helical" evidence="8">
    <location>
        <begin position="109"/>
        <end position="130"/>
    </location>
</feature>
<accession>A0A4Y8ZMW8</accession>
<dbReference type="OrthoDB" id="7426601at2"/>
<gene>
    <name evidence="9" type="primary">mreD</name>
    <name evidence="9" type="ORF">E2493_19325</name>
</gene>
<keyword evidence="4 8" id="KW-0812">Transmembrane</keyword>
<dbReference type="NCBIfam" id="TIGR03426">
    <property type="entry name" value="shape_MreD"/>
    <property type="match status" value="1"/>
</dbReference>
<name>A0A4Y8ZMW8_9SPHN</name>
<keyword evidence="5" id="KW-0133">Cell shape</keyword>
<evidence type="ECO:0000256" key="3">
    <source>
        <dbReference type="ARBA" id="ARBA00022475"/>
    </source>
</evidence>
<evidence type="ECO:0000313" key="9">
    <source>
        <dbReference type="EMBL" id="TFI56612.1"/>
    </source>
</evidence>
<comment type="similarity">
    <text evidence="2">Belongs to the MreD family.</text>
</comment>
<evidence type="ECO:0000256" key="2">
    <source>
        <dbReference type="ARBA" id="ARBA00007776"/>
    </source>
</evidence>
<evidence type="ECO:0000256" key="8">
    <source>
        <dbReference type="SAM" id="Phobius"/>
    </source>
</evidence>
<proteinExistence type="inferred from homology"/>
<dbReference type="AlphaFoldDB" id="A0A4Y8ZMW8"/>
<evidence type="ECO:0000256" key="6">
    <source>
        <dbReference type="ARBA" id="ARBA00022989"/>
    </source>
</evidence>
<feature type="transmembrane region" description="Helical" evidence="8">
    <location>
        <begin position="27"/>
        <end position="58"/>
    </location>
</feature>
<evidence type="ECO:0000256" key="1">
    <source>
        <dbReference type="ARBA" id="ARBA00004651"/>
    </source>
</evidence>
<sequence length="171" mass="19049">MSRIAGSDRDVAWWSARRQLVPVLSTLAAALLDALPIVIQAPLVPDFAFLVLIAWRLLRPEMWQASVALPLGLFNDLVSGHPLGQSMAIWTVTFLLLDVIDSRVGWRDYWLDWLFACLAIAGNSAAGWYVARLAGAPVQFEILLPQLALSVFAYPLVARLVLSLDRWRLAR</sequence>
<comment type="subcellular location">
    <subcellularLocation>
        <location evidence="1">Cell membrane</location>
        <topology evidence="1">Multi-pass membrane protein</topology>
    </subcellularLocation>
</comment>
<dbReference type="GO" id="GO:0008360">
    <property type="term" value="P:regulation of cell shape"/>
    <property type="evidence" value="ECO:0007669"/>
    <property type="project" value="UniProtKB-KW"/>
</dbReference>
<keyword evidence="7 8" id="KW-0472">Membrane</keyword>
<reference evidence="9 10" key="1">
    <citation type="submission" date="2019-03" db="EMBL/GenBank/DDBJ databases">
        <title>Genome sequence of Sphingomonas sp. 17J27-24.</title>
        <authorList>
            <person name="Kim M."/>
            <person name="Maeng S."/>
            <person name="Sathiyaraj S."/>
        </authorList>
    </citation>
    <scope>NUCLEOTIDE SEQUENCE [LARGE SCALE GENOMIC DNA]</scope>
    <source>
        <strain evidence="9 10">17J27-24</strain>
    </source>
</reference>
<evidence type="ECO:0000256" key="5">
    <source>
        <dbReference type="ARBA" id="ARBA00022960"/>
    </source>
</evidence>
<feature type="transmembrane region" description="Helical" evidence="8">
    <location>
        <begin position="142"/>
        <end position="162"/>
    </location>
</feature>
<keyword evidence="6 8" id="KW-1133">Transmembrane helix</keyword>
<keyword evidence="3" id="KW-1003">Cell membrane</keyword>
<dbReference type="InterPro" id="IPR007227">
    <property type="entry name" value="Cell_shape_determining_MreD"/>
</dbReference>
<organism evidence="9 10">
    <name type="scientific">Sphingomonas parva</name>
    <dbReference type="NCBI Taxonomy" id="2555898"/>
    <lineage>
        <taxon>Bacteria</taxon>
        <taxon>Pseudomonadati</taxon>
        <taxon>Pseudomonadota</taxon>
        <taxon>Alphaproteobacteria</taxon>
        <taxon>Sphingomonadales</taxon>
        <taxon>Sphingomonadaceae</taxon>
        <taxon>Sphingomonas</taxon>
    </lineage>
</organism>
<dbReference type="GO" id="GO:0005886">
    <property type="term" value="C:plasma membrane"/>
    <property type="evidence" value="ECO:0007669"/>
    <property type="project" value="UniProtKB-SubCell"/>
</dbReference>
<evidence type="ECO:0000256" key="7">
    <source>
        <dbReference type="ARBA" id="ARBA00023136"/>
    </source>
</evidence>